<keyword evidence="1" id="KW-0472">Membrane</keyword>
<keyword evidence="3" id="KW-1185">Reference proteome</keyword>
<dbReference type="EMBL" id="CP021920">
    <property type="protein sequence ID" value="ASB89866.1"/>
    <property type="molecule type" value="Genomic_DNA"/>
</dbReference>
<keyword evidence="1" id="KW-1133">Transmembrane helix</keyword>
<evidence type="ECO:0000313" key="3">
    <source>
        <dbReference type="Proteomes" id="UP000196877"/>
    </source>
</evidence>
<name>A0ABM6LKK9_9BACI</name>
<feature type="transmembrane region" description="Helical" evidence="1">
    <location>
        <begin position="6"/>
        <end position="23"/>
    </location>
</feature>
<keyword evidence="1" id="KW-0812">Transmembrane</keyword>
<reference evidence="2 3" key="1">
    <citation type="submission" date="2017-06" db="EMBL/GenBank/DDBJ databases">
        <title>Genome sequence of Bacillus sonorensis strain SRCM101395.</title>
        <authorList>
            <person name="Cho S.H."/>
        </authorList>
    </citation>
    <scope>NUCLEOTIDE SEQUENCE [LARGE SCALE GENOMIC DNA]</scope>
    <source>
        <strain evidence="2 3">SRCM101395</strain>
    </source>
</reference>
<protein>
    <submittedName>
        <fullName evidence="2">Uncharacterized protein</fullName>
    </submittedName>
</protein>
<proteinExistence type="predicted"/>
<sequence>MINQGFSLFKITIAMVCVSYFTMKTAPVQITFSFRKEKKKLGIFILILLCSIIVLSSKAAMKPLKEKHEVKPFRSFDDFFISKD</sequence>
<organism evidence="2 3">
    <name type="scientific">Bacillus sonorensis</name>
    <dbReference type="NCBI Taxonomy" id="119858"/>
    <lineage>
        <taxon>Bacteria</taxon>
        <taxon>Bacillati</taxon>
        <taxon>Bacillota</taxon>
        <taxon>Bacilli</taxon>
        <taxon>Bacillales</taxon>
        <taxon>Bacillaceae</taxon>
        <taxon>Bacillus</taxon>
    </lineage>
</organism>
<accession>A0ABM6LKK9</accession>
<dbReference type="Proteomes" id="UP000196877">
    <property type="component" value="Chromosome"/>
</dbReference>
<gene>
    <name evidence="2" type="ORF">S101395_03359</name>
</gene>
<feature type="transmembrane region" description="Helical" evidence="1">
    <location>
        <begin position="43"/>
        <end position="61"/>
    </location>
</feature>
<evidence type="ECO:0000313" key="2">
    <source>
        <dbReference type="EMBL" id="ASB89866.1"/>
    </source>
</evidence>
<evidence type="ECO:0000256" key="1">
    <source>
        <dbReference type="SAM" id="Phobius"/>
    </source>
</evidence>